<name>A0A7W4V9L8_9BURK</name>
<dbReference type="PANTHER" id="PTHR30136">
    <property type="entry name" value="HELIX-TURN-HELIX TRANSCRIPTIONAL REGULATOR, ICLR FAMILY"/>
    <property type="match status" value="1"/>
</dbReference>
<dbReference type="InterPro" id="IPR005471">
    <property type="entry name" value="Tscrpt_reg_IclR_N"/>
</dbReference>
<keyword evidence="1" id="KW-0805">Transcription regulation</keyword>
<dbReference type="InterPro" id="IPR029016">
    <property type="entry name" value="GAF-like_dom_sf"/>
</dbReference>
<dbReference type="InterPro" id="IPR014757">
    <property type="entry name" value="Tscrpt_reg_IclR_C"/>
</dbReference>
<dbReference type="InterPro" id="IPR050707">
    <property type="entry name" value="HTH_MetabolicPath_Reg"/>
</dbReference>
<evidence type="ECO:0000256" key="2">
    <source>
        <dbReference type="ARBA" id="ARBA00023125"/>
    </source>
</evidence>
<gene>
    <name evidence="6" type="ORF">FHX61_002225</name>
</gene>
<evidence type="ECO:0000256" key="1">
    <source>
        <dbReference type="ARBA" id="ARBA00023015"/>
    </source>
</evidence>
<evidence type="ECO:0000313" key="6">
    <source>
        <dbReference type="EMBL" id="MBB3007577.1"/>
    </source>
</evidence>
<dbReference type="AlphaFoldDB" id="A0A7W4V9L8"/>
<dbReference type="CDD" id="cd00090">
    <property type="entry name" value="HTH_ARSR"/>
    <property type="match status" value="1"/>
</dbReference>
<proteinExistence type="predicted"/>
<sequence length="282" mass="30624">MNDMRLAKSEARPDGDTPALRLFGLLEVIAEKDQSFNLQALVEETGLPKPTLHRMLQQLEAAGLIQRNGDGRQYGTGLRLRRLAENLLLNSTSHGARHMVLRRLVEEVGESCNLTAFSGGEVLYLDRVETAAPLRFYLHPGSRVPAHCSATGKLFLAQLAPAQRQRLLANVELERYTQNTLTDHAQLESELERVKRDGYAMDDEEFLPGLVCIGVLVPAADGGKSNLGLALQAPVMRVSRDKAVQLLPALQRAAAALAAIEADSAGSWQGGAEAPDAAEEDE</sequence>
<accession>A0A7W4V9L8</accession>
<dbReference type="PROSITE" id="PS51077">
    <property type="entry name" value="HTH_ICLR"/>
    <property type="match status" value="1"/>
</dbReference>
<feature type="domain" description="HTH iclR-type" evidence="4">
    <location>
        <begin position="16"/>
        <end position="78"/>
    </location>
</feature>
<keyword evidence="3" id="KW-0804">Transcription</keyword>
<evidence type="ECO:0000259" key="5">
    <source>
        <dbReference type="PROSITE" id="PS51078"/>
    </source>
</evidence>
<dbReference type="Gene3D" id="1.10.10.10">
    <property type="entry name" value="Winged helix-like DNA-binding domain superfamily/Winged helix DNA-binding domain"/>
    <property type="match status" value="1"/>
</dbReference>
<reference evidence="6 7" key="1">
    <citation type="submission" date="2020-08" db="EMBL/GenBank/DDBJ databases">
        <title>Genomic Encyclopedia of Type Strains, Phase IV (KMG-V): Genome sequencing to study the core and pangenomes of soil and plant-associated prokaryotes.</title>
        <authorList>
            <person name="Whitman W."/>
        </authorList>
    </citation>
    <scope>NUCLEOTIDE SEQUENCE [LARGE SCALE GENOMIC DNA]</scope>
    <source>
        <strain evidence="6 7">SLV-2362</strain>
    </source>
</reference>
<dbReference type="Pfam" id="PF09339">
    <property type="entry name" value="HTH_IclR"/>
    <property type="match status" value="1"/>
</dbReference>
<dbReference type="InterPro" id="IPR036388">
    <property type="entry name" value="WH-like_DNA-bd_sf"/>
</dbReference>
<dbReference type="GO" id="GO:0003700">
    <property type="term" value="F:DNA-binding transcription factor activity"/>
    <property type="evidence" value="ECO:0007669"/>
    <property type="project" value="TreeGrafter"/>
</dbReference>
<dbReference type="GO" id="GO:0003677">
    <property type="term" value="F:DNA binding"/>
    <property type="evidence" value="ECO:0007669"/>
    <property type="project" value="UniProtKB-KW"/>
</dbReference>
<protein>
    <submittedName>
        <fullName evidence="6">DNA-binding IclR family transcriptional regulator</fullName>
    </submittedName>
</protein>
<dbReference type="InterPro" id="IPR011991">
    <property type="entry name" value="ArsR-like_HTH"/>
</dbReference>
<keyword evidence="2 6" id="KW-0238">DNA-binding</keyword>
<dbReference type="PROSITE" id="PS51078">
    <property type="entry name" value="ICLR_ED"/>
    <property type="match status" value="1"/>
</dbReference>
<feature type="domain" description="IclR-ED" evidence="5">
    <location>
        <begin position="79"/>
        <end position="263"/>
    </location>
</feature>
<keyword evidence="7" id="KW-1185">Reference proteome</keyword>
<organism evidence="6 7">
    <name type="scientific">Cupriavidus alkaliphilus</name>
    <dbReference type="NCBI Taxonomy" id="942866"/>
    <lineage>
        <taxon>Bacteria</taxon>
        <taxon>Pseudomonadati</taxon>
        <taxon>Pseudomonadota</taxon>
        <taxon>Betaproteobacteria</taxon>
        <taxon>Burkholderiales</taxon>
        <taxon>Burkholderiaceae</taxon>
        <taxon>Cupriavidus</taxon>
    </lineage>
</organism>
<dbReference type="Pfam" id="PF01614">
    <property type="entry name" value="IclR_C"/>
    <property type="match status" value="1"/>
</dbReference>
<dbReference type="PANTHER" id="PTHR30136:SF24">
    <property type="entry name" value="HTH-TYPE TRANSCRIPTIONAL REPRESSOR ALLR"/>
    <property type="match status" value="1"/>
</dbReference>
<evidence type="ECO:0000313" key="7">
    <source>
        <dbReference type="Proteomes" id="UP000578036"/>
    </source>
</evidence>
<comment type="caution">
    <text evidence="6">The sequence shown here is derived from an EMBL/GenBank/DDBJ whole genome shotgun (WGS) entry which is preliminary data.</text>
</comment>
<evidence type="ECO:0000259" key="4">
    <source>
        <dbReference type="PROSITE" id="PS51077"/>
    </source>
</evidence>
<dbReference type="InterPro" id="IPR036390">
    <property type="entry name" value="WH_DNA-bd_sf"/>
</dbReference>
<dbReference type="EMBL" id="JACHWF010000002">
    <property type="protein sequence ID" value="MBB3007577.1"/>
    <property type="molecule type" value="Genomic_DNA"/>
</dbReference>
<dbReference type="RefSeq" id="WP_116602716.1">
    <property type="nucleotide sequence ID" value="NZ_JACHWF010000002.1"/>
</dbReference>
<dbReference type="SUPFAM" id="SSF46785">
    <property type="entry name" value="Winged helix' DNA-binding domain"/>
    <property type="match status" value="1"/>
</dbReference>
<dbReference type="Gene3D" id="3.30.450.40">
    <property type="match status" value="1"/>
</dbReference>
<dbReference type="SMART" id="SM00346">
    <property type="entry name" value="HTH_ICLR"/>
    <property type="match status" value="1"/>
</dbReference>
<evidence type="ECO:0000256" key="3">
    <source>
        <dbReference type="ARBA" id="ARBA00023163"/>
    </source>
</evidence>
<dbReference type="GO" id="GO:0045892">
    <property type="term" value="P:negative regulation of DNA-templated transcription"/>
    <property type="evidence" value="ECO:0007669"/>
    <property type="project" value="TreeGrafter"/>
</dbReference>
<dbReference type="Proteomes" id="UP000578036">
    <property type="component" value="Unassembled WGS sequence"/>
</dbReference>
<dbReference type="SUPFAM" id="SSF55781">
    <property type="entry name" value="GAF domain-like"/>
    <property type="match status" value="1"/>
</dbReference>